<evidence type="ECO:0000256" key="1">
    <source>
        <dbReference type="SAM" id="MobiDB-lite"/>
    </source>
</evidence>
<protein>
    <submittedName>
        <fullName evidence="2">Uncharacterized protein</fullName>
    </submittedName>
</protein>
<organism evidence="2">
    <name type="scientific">Anguilla anguilla</name>
    <name type="common">European freshwater eel</name>
    <name type="synonym">Muraena anguilla</name>
    <dbReference type="NCBI Taxonomy" id="7936"/>
    <lineage>
        <taxon>Eukaryota</taxon>
        <taxon>Metazoa</taxon>
        <taxon>Chordata</taxon>
        <taxon>Craniata</taxon>
        <taxon>Vertebrata</taxon>
        <taxon>Euteleostomi</taxon>
        <taxon>Actinopterygii</taxon>
        <taxon>Neopterygii</taxon>
        <taxon>Teleostei</taxon>
        <taxon>Anguilliformes</taxon>
        <taxon>Anguillidae</taxon>
        <taxon>Anguilla</taxon>
    </lineage>
</organism>
<reference evidence="2" key="2">
    <citation type="journal article" date="2015" name="Fish Shellfish Immunol.">
        <title>Early steps in the European eel (Anguilla anguilla)-Vibrio vulnificus interaction in the gills: Role of the RtxA13 toxin.</title>
        <authorList>
            <person name="Callol A."/>
            <person name="Pajuelo D."/>
            <person name="Ebbesson L."/>
            <person name="Teles M."/>
            <person name="MacKenzie S."/>
            <person name="Amaro C."/>
        </authorList>
    </citation>
    <scope>NUCLEOTIDE SEQUENCE</scope>
</reference>
<accession>A0A0E9UKU0</accession>
<evidence type="ECO:0000313" key="2">
    <source>
        <dbReference type="EMBL" id="JAH66412.1"/>
    </source>
</evidence>
<reference evidence="2" key="1">
    <citation type="submission" date="2014-11" db="EMBL/GenBank/DDBJ databases">
        <authorList>
            <person name="Amaro Gonzalez C."/>
        </authorList>
    </citation>
    <scope>NUCLEOTIDE SEQUENCE</scope>
</reference>
<dbReference type="AlphaFoldDB" id="A0A0E9UKU0"/>
<feature type="region of interest" description="Disordered" evidence="1">
    <location>
        <begin position="1"/>
        <end position="26"/>
    </location>
</feature>
<dbReference type="EMBL" id="GBXM01042165">
    <property type="protein sequence ID" value="JAH66412.1"/>
    <property type="molecule type" value="Transcribed_RNA"/>
</dbReference>
<name>A0A0E9UKU0_ANGAN</name>
<proteinExistence type="predicted"/>
<sequence length="26" mass="2796">MVSPVRDQVSSSIGYRGWGKGEAQSN</sequence>